<dbReference type="InterPro" id="IPR036388">
    <property type="entry name" value="WH-like_DNA-bd_sf"/>
</dbReference>
<evidence type="ECO:0000259" key="6">
    <source>
        <dbReference type="Pfam" id="PF08281"/>
    </source>
</evidence>
<dbReference type="RefSeq" id="WP_021930043.1">
    <property type="nucleotide sequence ID" value="NZ_AP023322.1"/>
</dbReference>
<feature type="domain" description="RNA polymerase sigma factor 70 region 4 type 2" evidence="6">
    <location>
        <begin position="105"/>
        <end position="156"/>
    </location>
</feature>
<reference evidence="8" key="1">
    <citation type="submission" date="2020-07" db="EMBL/GenBank/DDBJ databases">
        <title>Complete genome sequencing of Coprobacter sp. strain 2CBH44.</title>
        <authorList>
            <person name="Sakamoto M."/>
            <person name="Murakami T."/>
            <person name="Mori H."/>
        </authorList>
    </citation>
    <scope>NUCLEOTIDE SEQUENCE [LARGE SCALE GENOMIC DNA]</scope>
    <source>
        <strain evidence="8">2CBH44</strain>
    </source>
</reference>
<dbReference type="Gene3D" id="1.10.1740.10">
    <property type="match status" value="1"/>
</dbReference>
<dbReference type="InterPro" id="IPR039425">
    <property type="entry name" value="RNA_pol_sigma-70-like"/>
</dbReference>
<dbReference type="GO" id="GO:0016987">
    <property type="term" value="F:sigma factor activity"/>
    <property type="evidence" value="ECO:0007669"/>
    <property type="project" value="UniProtKB-KW"/>
</dbReference>
<evidence type="ECO:0000256" key="2">
    <source>
        <dbReference type="ARBA" id="ARBA00023015"/>
    </source>
</evidence>
<dbReference type="SUPFAM" id="SSF88659">
    <property type="entry name" value="Sigma3 and sigma4 domains of RNA polymerase sigma factors"/>
    <property type="match status" value="1"/>
</dbReference>
<dbReference type="CDD" id="cd06171">
    <property type="entry name" value="Sigma70_r4"/>
    <property type="match status" value="1"/>
</dbReference>
<keyword evidence="2" id="KW-0805">Transcription regulation</keyword>
<dbReference type="KEGG" id="copr:Cop2CBH44_18830"/>
<dbReference type="InterPro" id="IPR014327">
    <property type="entry name" value="RNA_pol_sigma70_bacteroid"/>
</dbReference>
<dbReference type="GO" id="GO:0006352">
    <property type="term" value="P:DNA-templated transcription initiation"/>
    <property type="evidence" value="ECO:0007669"/>
    <property type="project" value="InterPro"/>
</dbReference>
<dbReference type="InterPro" id="IPR013324">
    <property type="entry name" value="RNA_pol_sigma_r3/r4-like"/>
</dbReference>
<accession>A0A7G1HVF5</accession>
<dbReference type="Pfam" id="PF08281">
    <property type="entry name" value="Sigma70_r4_2"/>
    <property type="match status" value="1"/>
</dbReference>
<dbReference type="AlphaFoldDB" id="A0A7G1HVF5"/>
<keyword evidence="3" id="KW-0731">Sigma factor</keyword>
<evidence type="ECO:0000313" key="7">
    <source>
        <dbReference type="EMBL" id="BCI63530.1"/>
    </source>
</evidence>
<evidence type="ECO:0000313" key="8">
    <source>
        <dbReference type="Proteomes" id="UP000594042"/>
    </source>
</evidence>
<protein>
    <submittedName>
        <fullName evidence="7">RNA polymerase sigma-70 factor</fullName>
    </submittedName>
</protein>
<dbReference type="InterPro" id="IPR013249">
    <property type="entry name" value="RNA_pol_sigma70_r4_t2"/>
</dbReference>
<feature type="domain" description="RNA polymerase sigma-70 region 2" evidence="5">
    <location>
        <begin position="12"/>
        <end position="74"/>
    </location>
</feature>
<dbReference type="PANTHER" id="PTHR43133:SF46">
    <property type="entry name" value="RNA POLYMERASE SIGMA-70 FACTOR ECF SUBFAMILY"/>
    <property type="match status" value="1"/>
</dbReference>
<organism evidence="7 8">
    <name type="scientific">Coprobacter secundus subsp. similis</name>
    <dbReference type="NCBI Taxonomy" id="2751153"/>
    <lineage>
        <taxon>Bacteria</taxon>
        <taxon>Pseudomonadati</taxon>
        <taxon>Bacteroidota</taxon>
        <taxon>Bacteroidia</taxon>
        <taxon>Bacteroidales</taxon>
        <taxon>Barnesiellaceae</taxon>
        <taxon>Coprobacter</taxon>
    </lineage>
</organism>
<keyword evidence="8" id="KW-1185">Reference proteome</keyword>
<evidence type="ECO:0000256" key="3">
    <source>
        <dbReference type="ARBA" id="ARBA00023082"/>
    </source>
</evidence>
<dbReference type="InterPro" id="IPR007627">
    <property type="entry name" value="RNA_pol_sigma70_r2"/>
</dbReference>
<proteinExistence type="inferred from homology"/>
<dbReference type="EMBL" id="AP023322">
    <property type="protein sequence ID" value="BCI63530.1"/>
    <property type="molecule type" value="Genomic_DNA"/>
</dbReference>
<dbReference type="NCBIfam" id="TIGR02985">
    <property type="entry name" value="Sig70_bacteroi1"/>
    <property type="match status" value="1"/>
</dbReference>
<dbReference type="PANTHER" id="PTHR43133">
    <property type="entry name" value="RNA POLYMERASE ECF-TYPE SIGMA FACTO"/>
    <property type="match status" value="1"/>
</dbReference>
<keyword evidence="4" id="KW-0804">Transcription</keyword>
<dbReference type="SUPFAM" id="SSF88946">
    <property type="entry name" value="Sigma2 domain of RNA polymerase sigma factors"/>
    <property type="match status" value="1"/>
</dbReference>
<name>A0A7G1HVF5_9BACT</name>
<gene>
    <name evidence="7" type="ORF">Cop2CBH44_18830</name>
</gene>
<dbReference type="NCBIfam" id="TIGR02937">
    <property type="entry name" value="sigma70-ECF"/>
    <property type="match status" value="1"/>
</dbReference>
<comment type="similarity">
    <text evidence="1">Belongs to the sigma-70 factor family. ECF subfamily.</text>
</comment>
<sequence>MELTVKEFEHFYRCLYRPLGMYVLRYTENIDDAEDIVQETFANVWDKVSSGEVISDFKSYMYRAVKNRALSFLQSSPYELSQEIQNDNSDEVEEEQIYIAERDARLWTAIDKLPAQRRKIFLLAKRDGLTYAEIAEELNLSVKTIEHQISKALKCLRDKAVKIYTFFFG</sequence>
<dbReference type="Gene3D" id="1.10.10.10">
    <property type="entry name" value="Winged helix-like DNA-binding domain superfamily/Winged helix DNA-binding domain"/>
    <property type="match status" value="1"/>
</dbReference>
<evidence type="ECO:0000256" key="1">
    <source>
        <dbReference type="ARBA" id="ARBA00010641"/>
    </source>
</evidence>
<dbReference type="GO" id="GO:0003677">
    <property type="term" value="F:DNA binding"/>
    <property type="evidence" value="ECO:0007669"/>
    <property type="project" value="InterPro"/>
</dbReference>
<dbReference type="InterPro" id="IPR013325">
    <property type="entry name" value="RNA_pol_sigma_r2"/>
</dbReference>
<dbReference type="InterPro" id="IPR014284">
    <property type="entry name" value="RNA_pol_sigma-70_dom"/>
</dbReference>
<dbReference type="Proteomes" id="UP000594042">
    <property type="component" value="Chromosome"/>
</dbReference>
<dbReference type="Pfam" id="PF04542">
    <property type="entry name" value="Sigma70_r2"/>
    <property type="match status" value="1"/>
</dbReference>
<evidence type="ECO:0000259" key="5">
    <source>
        <dbReference type="Pfam" id="PF04542"/>
    </source>
</evidence>
<evidence type="ECO:0000256" key="4">
    <source>
        <dbReference type="ARBA" id="ARBA00023163"/>
    </source>
</evidence>